<gene>
    <name evidence="10" type="ORF">Cboi02_000087600</name>
</gene>
<dbReference type="PIRSF" id="PIRSF017016">
    <property type="entry name" value="NDUA8"/>
    <property type="match status" value="1"/>
</dbReference>
<evidence type="ECO:0000256" key="9">
    <source>
        <dbReference type="PIRNR" id="PIRNR017016"/>
    </source>
</evidence>
<evidence type="ECO:0000256" key="4">
    <source>
        <dbReference type="ARBA" id="ARBA00022660"/>
    </source>
</evidence>
<dbReference type="GO" id="GO:0006120">
    <property type="term" value="P:mitochondrial electron transport, NADH to ubiquinone"/>
    <property type="evidence" value="ECO:0007669"/>
    <property type="project" value="InterPro"/>
</dbReference>
<keyword evidence="3 9" id="KW-0813">Transport</keyword>
<organism evidence="10 11">
    <name type="scientific">Candida boidinii</name>
    <name type="common">Yeast</name>
    <dbReference type="NCBI Taxonomy" id="5477"/>
    <lineage>
        <taxon>Eukaryota</taxon>
        <taxon>Fungi</taxon>
        <taxon>Dikarya</taxon>
        <taxon>Ascomycota</taxon>
        <taxon>Saccharomycotina</taxon>
        <taxon>Pichiomycetes</taxon>
        <taxon>Pichiales</taxon>
        <taxon>Pichiaceae</taxon>
        <taxon>Ogataea</taxon>
        <taxon>Ogataea/Candida clade</taxon>
    </lineage>
</organism>
<sequence>MSTSNTYDTISTSNATDKVRNTKYVFDNTPLPEKIPHVKEIGATTAPLMSAAFFIGERCRGYNDDYMLCQKEANGNGPVDCLKEGRRVTRCAASVLKDLNANCAEEFKLHYQCLNYGNMEYKNCRKAEGLLNKCVFDKLKLIKKIPDVQEDKQVFLPGNQVFQPIHPHPDSDKAHALAKSEGKI</sequence>
<dbReference type="GO" id="GO:0005743">
    <property type="term" value="C:mitochondrial inner membrane"/>
    <property type="evidence" value="ECO:0007669"/>
    <property type="project" value="UniProtKB-SubCell"/>
</dbReference>
<keyword evidence="8" id="KW-1015">Disulfide bond</keyword>
<keyword evidence="6 9" id="KW-0249">Electron transport</keyword>
<dbReference type="PANTHER" id="PTHR13344:SF0">
    <property type="entry name" value="NADH DEHYDROGENASE [UBIQUINONE] 1 ALPHA SUBCOMPLEX SUBUNIT 8"/>
    <property type="match status" value="1"/>
</dbReference>
<keyword evidence="7 9" id="KW-0496">Mitochondrion</keyword>
<evidence type="ECO:0000256" key="6">
    <source>
        <dbReference type="ARBA" id="ARBA00022982"/>
    </source>
</evidence>
<keyword evidence="9" id="KW-0472">Membrane</keyword>
<keyword evidence="4 9" id="KW-0679">Respiratory chain</keyword>
<dbReference type="OrthoDB" id="276296at2759"/>
<evidence type="ECO:0000256" key="2">
    <source>
        <dbReference type="ARBA" id="ARBA00010705"/>
    </source>
</evidence>
<evidence type="ECO:0000256" key="5">
    <source>
        <dbReference type="ARBA" id="ARBA00022737"/>
    </source>
</evidence>
<evidence type="ECO:0000256" key="7">
    <source>
        <dbReference type="ARBA" id="ARBA00023128"/>
    </source>
</evidence>
<keyword evidence="9" id="KW-0999">Mitochondrion inner membrane</keyword>
<dbReference type="PROSITE" id="PS51808">
    <property type="entry name" value="CHCH"/>
    <property type="match status" value="1"/>
</dbReference>
<accession>A0A9W6W7T5</accession>
<dbReference type="AlphaFoldDB" id="A0A9W6W7T5"/>
<comment type="subcellular location">
    <subcellularLocation>
        <location evidence="9">Mitochondrion inner membrane</location>
    </subcellularLocation>
</comment>
<dbReference type="Proteomes" id="UP001165120">
    <property type="component" value="Unassembled WGS sequence"/>
</dbReference>
<evidence type="ECO:0000313" key="10">
    <source>
        <dbReference type="EMBL" id="GME67452.1"/>
    </source>
</evidence>
<dbReference type="EMBL" id="BSXN01000177">
    <property type="protein sequence ID" value="GME67452.1"/>
    <property type="molecule type" value="Genomic_DNA"/>
</dbReference>
<reference evidence="10" key="1">
    <citation type="submission" date="2023-04" db="EMBL/GenBank/DDBJ databases">
        <title>Candida boidinii NBRC 10035.</title>
        <authorList>
            <person name="Ichikawa N."/>
            <person name="Sato H."/>
            <person name="Tonouchi N."/>
        </authorList>
    </citation>
    <scope>NUCLEOTIDE SEQUENCE</scope>
    <source>
        <strain evidence="10">NBRC 10035</strain>
    </source>
</reference>
<dbReference type="InterPro" id="IPR016680">
    <property type="entry name" value="NDUFA8"/>
</dbReference>
<proteinExistence type="inferred from homology"/>
<evidence type="ECO:0000256" key="3">
    <source>
        <dbReference type="ARBA" id="ARBA00022448"/>
    </source>
</evidence>
<keyword evidence="5" id="KW-0677">Repeat</keyword>
<evidence type="ECO:0000313" key="11">
    <source>
        <dbReference type="Proteomes" id="UP001165120"/>
    </source>
</evidence>
<keyword evidence="11" id="KW-1185">Reference proteome</keyword>
<evidence type="ECO:0000256" key="8">
    <source>
        <dbReference type="ARBA" id="ARBA00023157"/>
    </source>
</evidence>
<evidence type="ECO:0000256" key="1">
    <source>
        <dbReference type="ARBA" id="ARBA00003195"/>
    </source>
</evidence>
<name>A0A9W6W7T5_CANBO</name>
<comment type="caution">
    <text evidence="10">The sequence shown here is derived from an EMBL/GenBank/DDBJ whole genome shotgun (WGS) entry which is preliminary data.</text>
</comment>
<comment type="similarity">
    <text evidence="2 9">Belongs to the complex I NDUFA8 subunit family.</text>
</comment>
<dbReference type="PANTHER" id="PTHR13344">
    <property type="entry name" value="NADH-UBIQUINONE OXIDOREDUCTASE"/>
    <property type="match status" value="1"/>
</dbReference>
<comment type="function">
    <text evidence="1 9">Accessory subunit of the mitochondrial membrane respiratory chain NADH dehydrogenase (Complex I), that is believed not to be involved in catalysis. Complex I functions in the transfer of electrons from NADH to the respiratory chain. The immediate electron acceptor for the enzyme is believed to be ubiquinone.</text>
</comment>
<protein>
    <recommendedName>
        <fullName evidence="9">NADH-ubiquinone oxidoreductase</fullName>
    </recommendedName>
</protein>